<organism evidence="1">
    <name type="scientific">Opuntia streptacantha</name>
    <name type="common">Prickly pear cactus</name>
    <name type="synonym">Opuntia cardona</name>
    <dbReference type="NCBI Taxonomy" id="393608"/>
    <lineage>
        <taxon>Eukaryota</taxon>
        <taxon>Viridiplantae</taxon>
        <taxon>Streptophyta</taxon>
        <taxon>Embryophyta</taxon>
        <taxon>Tracheophyta</taxon>
        <taxon>Spermatophyta</taxon>
        <taxon>Magnoliopsida</taxon>
        <taxon>eudicotyledons</taxon>
        <taxon>Gunneridae</taxon>
        <taxon>Pentapetalae</taxon>
        <taxon>Caryophyllales</taxon>
        <taxon>Cactineae</taxon>
        <taxon>Cactaceae</taxon>
        <taxon>Opuntioideae</taxon>
        <taxon>Opuntia</taxon>
    </lineage>
</organism>
<protein>
    <submittedName>
        <fullName evidence="1">Uncharacterized protein</fullName>
    </submittedName>
</protein>
<dbReference type="EMBL" id="GISG01136074">
    <property type="protein sequence ID" value="MBA4644034.1"/>
    <property type="molecule type" value="Transcribed_RNA"/>
</dbReference>
<name>A0A7C8ZIG2_OPUST</name>
<evidence type="ECO:0000313" key="1">
    <source>
        <dbReference type="EMBL" id="MBA4644034.1"/>
    </source>
</evidence>
<proteinExistence type="predicted"/>
<sequence>MLPNINSKKRTIIPNKGSHSIASRKHNEFSDIIRWLRVHCISTLQTMELVHKPNPASTKMCICSSLELIDKIIKRTEIFFNSCQKLSRRLPPSIRLHGLPEEFMVPSLGCIVESRKWVALVICNAHYILQRLFI</sequence>
<accession>A0A7C8ZIG2</accession>
<reference evidence="1" key="2">
    <citation type="submission" date="2020-07" db="EMBL/GenBank/DDBJ databases">
        <authorList>
            <person name="Vera ALvarez R."/>
            <person name="Arias-Moreno D.M."/>
            <person name="Jimenez-Jacinto V."/>
            <person name="Jimenez-Bremont J.F."/>
            <person name="Swaminathan K."/>
            <person name="Moose S.P."/>
            <person name="Guerrero-Gonzalez M.L."/>
            <person name="Marino-Ramirez L."/>
            <person name="Landsman D."/>
            <person name="Rodriguez-Kessler M."/>
            <person name="Delgado-Sanchez P."/>
        </authorList>
    </citation>
    <scope>NUCLEOTIDE SEQUENCE</scope>
    <source>
        <tissue evidence="1">Cladode</tissue>
    </source>
</reference>
<reference evidence="1" key="1">
    <citation type="journal article" date="2013" name="J. Plant Res.">
        <title>Effect of fungi and light on seed germination of three Opuntia species from semiarid lands of central Mexico.</title>
        <authorList>
            <person name="Delgado-Sanchez P."/>
            <person name="Jimenez-Bremont J.F."/>
            <person name="Guerrero-Gonzalez Mde L."/>
            <person name="Flores J."/>
        </authorList>
    </citation>
    <scope>NUCLEOTIDE SEQUENCE</scope>
    <source>
        <tissue evidence="1">Cladode</tissue>
    </source>
</reference>
<dbReference type="AlphaFoldDB" id="A0A7C8ZIG2"/>